<reference evidence="2 3" key="1">
    <citation type="journal article" date="2024" name="BMC Genomics">
        <title>De novo assembly and annotation of Popillia japonica's genome with initial clues to its potential as an invasive pest.</title>
        <authorList>
            <person name="Cucini C."/>
            <person name="Boschi S."/>
            <person name="Funari R."/>
            <person name="Cardaioli E."/>
            <person name="Iannotti N."/>
            <person name="Marturano G."/>
            <person name="Paoli F."/>
            <person name="Bruttini M."/>
            <person name="Carapelli A."/>
            <person name="Frati F."/>
            <person name="Nardi F."/>
        </authorList>
    </citation>
    <scope>NUCLEOTIDE SEQUENCE [LARGE SCALE GENOMIC DNA]</scope>
    <source>
        <strain evidence="2">DMR45628</strain>
    </source>
</reference>
<keyword evidence="3" id="KW-1185">Reference proteome</keyword>
<keyword evidence="1" id="KW-0812">Transmembrane</keyword>
<keyword evidence="1" id="KW-0472">Membrane</keyword>
<sequence length="72" mass="7585">MSPSVTSTLFKMNSISESNLSYLTLDGEVGRENLGPKDKRSTMFNGIVIVIGIICNIGVTSACKGSKGVFGI</sequence>
<gene>
    <name evidence="2" type="ORF">QE152_g39765</name>
</gene>
<evidence type="ECO:0000256" key="1">
    <source>
        <dbReference type="SAM" id="Phobius"/>
    </source>
</evidence>
<protein>
    <submittedName>
        <fullName evidence="2">Uncharacterized protein</fullName>
    </submittedName>
</protein>
<dbReference type="AlphaFoldDB" id="A0AAW1HT47"/>
<dbReference type="EMBL" id="JASPKY010000987">
    <property type="protein sequence ID" value="KAK9679727.1"/>
    <property type="molecule type" value="Genomic_DNA"/>
</dbReference>
<organism evidence="2 3">
    <name type="scientific">Popillia japonica</name>
    <name type="common">Japanese beetle</name>
    <dbReference type="NCBI Taxonomy" id="7064"/>
    <lineage>
        <taxon>Eukaryota</taxon>
        <taxon>Metazoa</taxon>
        <taxon>Ecdysozoa</taxon>
        <taxon>Arthropoda</taxon>
        <taxon>Hexapoda</taxon>
        <taxon>Insecta</taxon>
        <taxon>Pterygota</taxon>
        <taxon>Neoptera</taxon>
        <taxon>Endopterygota</taxon>
        <taxon>Coleoptera</taxon>
        <taxon>Polyphaga</taxon>
        <taxon>Scarabaeiformia</taxon>
        <taxon>Scarabaeidae</taxon>
        <taxon>Rutelinae</taxon>
        <taxon>Popillia</taxon>
    </lineage>
</organism>
<evidence type="ECO:0000313" key="2">
    <source>
        <dbReference type="EMBL" id="KAK9679727.1"/>
    </source>
</evidence>
<accession>A0AAW1HT47</accession>
<feature type="transmembrane region" description="Helical" evidence="1">
    <location>
        <begin position="43"/>
        <end position="63"/>
    </location>
</feature>
<evidence type="ECO:0000313" key="3">
    <source>
        <dbReference type="Proteomes" id="UP001458880"/>
    </source>
</evidence>
<name>A0AAW1HT47_POPJA</name>
<keyword evidence="1" id="KW-1133">Transmembrane helix</keyword>
<dbReference type="Proteomes" id="UP001458880">
    <property type="component" value="Unassembled WGS sequence"/>
</dbReference>
<comment type="caution">
    <text evidence="2">The sequence shown here is derived from an EMBL/GenBank/DDBJ whole genome shotgun (WGS) entry which is preliminary data.</text>
</comment>
<proteinExistence type="predicted"/>